<proteinExistence type="predicted"/>
<comment type="caution">
    <text evidence="2">The sequence shown here is derived from an EMBL/GenBank/DDBJ whole genome shotgun (WGS) entry which is preliminary data.</text>
</comment>
<keyword evidence="3" id="KW-1185">Reference proteome</keyword>
<keyword evidence="1" id="KW-0472">Membrane</keyword>
<protein>
    <submittedName>
        <fullName evidence="2">Uncharacterized protein</fullName>
    </submittedName>
</protein>
<evidence type="ECO:0000256" key="1">
    <source>
        <dbReference type="SAM" id="Phobius"/>
    </source>
</evidence>
<dbReference type="EMBL" id="BKAX01000003">
    <property type="protein sequence ID" value="GEQ05565.1"/>
    <property type="molecule type" value="Genomic_DNA"/>
</dbReference>
<reference evidence="2 3" key="1">
    <citation type="submission" date="2019-07" db="EMBL/GenBank/DDBJ databases">
        <title>Whole genome shotgun sequence of Staphylococcus gallinarum NBRC 109767.</title>
        <authorList>
            <person name="Hosoyama A."/>
            <person name="Uohara A."/>
            <person name="Ohji S."/>
            <person name="Ichikawa N."/>
        </authorList>
    </citation>
    <scope>NUCLEOTIDE SEQUENCE [LARGE SCALE GENOMIC DNA]</scope>
    <source>
        <strain evidence="2 3">NBRC 109767</strain>
    </source>
</reference>
<organism evidence="2 3">
    <name type="scientific">Staphylococcus gallinarum</name>
    <dbReference type="NCBI Taxonomy" id="1293"/>
    <lineage>
        <taxon>Bacteria</taxon>
        <taxon>Bacillati</taxon>
        <taxon>Bacillota</taxon>
        <taxon>Bacilli</taxon>
        <taxon>Bacillales</taxon>
        <taxon>Staphylococcaceae</taxon>
        <taxon>Staphylococcus</taxon>
    </lineage>
</organism>
<dbReference type="Proteomes" id="UP000321057">
    <property type="component" value="Unassembled WGS sequence"/>
</dbReference>
<feature type="transmembrane region" description="Helical" evidence="1">
    <location>
        <begin position="73"/>
        <end position="99"/>
    </location>
</feature>
<name>A0ABQ0Y2D3_STAGA</name>
<keyword evidence="1" id="KW-1133">Transmembrane helix</keyword>
<accession>A0ABQ0Y2D3</accession>
<feature type="transmembrane region" description="Helical" evidence="1">
    <location>
        <begin position="41"/>
        <end position="61"/>
    </location>
</feature>
<feature type="transmembrane region" description="Helical" evidence="1">
    <location>
        <begin position="6"/>
        <end position="29"/>
    </location>
</feature>
<keyword evidence="1" id="KW-0812">Transmembrane</keyword>
<gene>
    <name evidence="2" type="ORF">SGA02_13930</name>
</gene>
<evidence type="ECO:0000313" key="2">
    <source>
        <dbReference type="EMBL" id="GEQ05565.1"/>
    </source>
</evidence>
<dbReference type="RefSeq" id="WP_042738293.1">
    <property type="nucleotide sequence ID" value="NZ_BKAX01000003.1"/>
</dbReference>
<sequence>MDFNIILAIVATGLPGLFSYWILTQLDIVFYNNNQNADKSVLLISLSLLNVFISFISLSLLGININNISPIKLINIFIVSLVIVCLLSMYIYPFVFKWLQKYMNDKKIKTGLSIKSNYKVLPRVLHERPANKNYTQAYIFDFENKLILEGTIGKFSYTSPELSLENDIDVTTTYEQAVNIYDETNNFERDTYIDYERKIKMILIHFD</sequence>
<evidence type="ECO:0000313" key="3">
    <source>
        <dbReference type="Proteomes" id="UP000321057"/>
    </source>
</evidence>